<evidence type="ECO:0000313" key="2">
    <source>
        <dbReference type="EMBL" id="MBA4506340.1"/>
    </source>
</evidence>
<dbReference type="Proteomes" id="UP000580709">
    <property type="component" value="Unassembled WGS sequence"/>
</dbReference>
<keyword evidence="1" id="KW-0472">Membrane</keyword>
<accession>A0A838X5C2</accession>
<name>A0A838X5C2_9CORY</name>
<keyword evidence="1" id="KW-0812">Transmembrane</keyword>
<protein>
    <recommendedName>
        <fullName evidence="4">EamA family transporter</fullName>
    </recommendedName>
</protein>
<evidence type="ECO:0000256" key="1">
    <source>
        <dbReference type="SAM" id="Phobius"/>
    </source>
</evidence>
<comment type="caution">
    <text evidence="2">The sequence shown here is derived from an EMBL/GenBank/DDBJ whole genome shotgun (WGS) entry which is preliminary data.</text>
</comment>
<feature type="transmembrane region" description="Helical" evidence="1">
    <location>
        <begin position="31"/>
        <end position="51"/>
    </location>
</feature>
<evidence type="ECO:0000313" key="3">
    <source>
        <dbReference type="Proteomes" id="UP000580709"/>
    </source>
</evidence>
<dbReference type="AlphaFoldDB" id="A0A838X5C2"/>
<evidence type="ECO:0008006" key="4">
    <source>
        <dbReference type="Google" id="ProtNLM"/>
    </source>
</evidence>
<gene>
    <name evidence="2" type="ORF">H0H28_13700</name>
</gene>
<organism evidence="2 3">
    <name type="scientific">Corynebacterium sanguinis</name>
    <dbReference type="NCBI Taxonomy" id="2594913"/>
    <lineage>
        <taxon>Bacteria</taxon>
        <taxon>Bacillati</taxon>
        <taxon>Actinomycetota</taxon>
        <taxon>Actinomycetes</taxon>
        <taxon>Mycobacteriales</taxon>
        <taxon>Corynebacteriaceae</taxon>
        <taxon>Corynebacterium</taxon>
    </lineage>
</organism>
<keyword evidence="1" id="KW-1133">Transmembrane helix</keyword>
<reference evidence="2 3" key="1">
    <citation type="submission" date="2020-07" db="EMBL/GenBank/DDBJ databases">
        <authorList>
            <person name="Khare M."/>
        </authorList>
    </citation>
    <scope>NUCLEOTIDE SEQUENCE [LARGE SCALE GENOMIC DNA]</scope>
    <source>
        <strain evidence="2 3">P8776</strain>
    </source>
</reference>
<sequence>SLPAMKIVEPLIALFLGLSILGEYLQVESVFGWLVMGASIGGMLVATGMLARKPVA</sequence>
<keyword evidence="3" id="KW-1185">Reference proteome</keyword>
<dbReference type="EMBL" id="JACEOR010000654">
    <property type="protein sequence ID" value="MBA4506340.1"/>
    <property type="molecule type" value="Genomic_DNA"/>
</dbReference>
<feature type="non-terminal residue" evidence="2">
    <location>
        <position position="1"/>
    </location>
</feature>
<feature type="transmembrane region" description="Helical" evidence="1">
    <location>
        <begin position="7"/>
        <end position="25"/>
    </location>
</feature>
<proteinExistence type="predicted"/>